<accession>A0A1J4JXT7</accession>
<dbReference type="GO" id="GO:0005634">
    <property type="term" value="C:nucleus"/>
    <property type="evidence" value="ECO:0007669"/>
    <property type="project" value="UniProtKB-SubCell"/>
</dbReference>
<dbReference type="VEuPathDB" id="TrichDB:TRFO_28633"/>
<comment type="subcellular location">
    <subcellularLocation>
        <location evidence="1">Nucleus</location>
    </subcellularLocation>
</comment>
<keyword evidence="1" id="KW-0804">Transcription</keyword>
<dbReference type="GeneID" id="94840999"/>
<dbReference type="RefSeq" id="XP_068357111.1">
    <property type="nucleotide sequence ID" value="XM_068506295.1"/>
</dbReference>
<dbReference type="InterPro" id="IPR003316">
    <property type="entry name" value="E2F_WHTH_DNA-bd_dom"/>
</dbReference>
<protein>
    <recommendedName>
        <fullName evidence="2">E2F/DP family winged-helix DNA-binding domain-containing protein</fullName>
    </recommendedName>
</protein>
<evidence type="ECO:0000259" key="2">
    <source>
        <dbReference type="SMART" id="SM01372"/>
    </source>
</evidence>
<name>A0A1J4JXT7_9EUKA</name>
<comment type="caution">
    <text evidence="3">The sequence shown here is derived from an EMBL/GenBank/DDBJ whole genome shotgun (WGS) entry which is preliminary data.</text>
</comment>
<dbReference type="GO" id="GO:0003677">
    <property type="term" value="F:DNA binding"/>
    <property type="evidence" value="ECO:0007669"/>
    <property type="project" value="UniProtKB-KW"/>
</dbReference>
<organism evidence="3 4">
    <name type="scientific">Tritrichomonas foetus</name>
    <dbReference type="NCBI Taxonomy" id="1144522"/>
    <lineage>
        <taxon>Eukaryota</taxon>
        <taxon>Metamonada</taxon>
        <taxon>Parabasalia</taxon>
        <taxon>Tritrichomonadida</taxon>
        <taxon>Tritrichomonadidae</taxon>
        <taxon>Tritrichomonas</taxon>
    </lineage>
</organism>
<dbReference type="OrthoDB" id="5318at2759"/>
<dbReference type="InterPro" id="IPR036390">
    <property type="entry name" value="WH_DNA-bd_sf"/>
</dbReference>
<dbReference type="Pfam" id="PF02319">
    <property type="entry name" value="WHD_E2F_TDP"/>
    <property type="match status" value="1"/>
</dbReference>
<keyword evidence="4" id="KW-1185">Reference proteome</keyword>
<reference evidence="3" key="1">
    <citation type="submission" date="2016-10" db="EMBL/GenBank/DDBJ databases">
        <authorList>
            <person name="Benchimol M."/>
            <person name="Almeida L.G."/>
            <person name="Vasconcelos A.T."/>
            <person name="Perreira-Neves A."/>
            <person name="Rosa I.A."/>
            <person name="Tasca T."/>
            <person name="Bogo M.R."/>
            <person name="de Souza W."/>
        </authorList>
    </citation>
    <scope>NUCLEOTIDE SEQUENCE [LARGE SCALE GENOMIC DNA]</scope>
    <source>
        <strain evidence="3">K</strain>
    </source>
</reference>
<evidence type="ECO:0000313" key="4">
    <source>
        <dbReference type="Proteomes" id="UP000179807"/>
    </source>
</evidence>
<proteinExistence type="inferred from homology"/>
<keyword evidence="1" id="KW-0539">Nucleus</keyword>
<dbReference type="InterPro" id="IPR036388">
    <property type="entry name" value="WH-like_DNA-bd_sf"/>
</dbReference>
<dbReference type="AlphaFoldDB" id="A0A1J4JXT7"/>
<dbReference type="GO" id="GO:0005667">
    <property type="term" value="C:transcription regulator complex"/>
    <property type="evidence" value="ECO:0007669"/>
    <property type="project" value="InterPro"/>
</dbReference>
<dbReference type="SMART" id="SM01372">
    <property type="entry name" value="E2F_TDP"/>
    <property type="match status" value="1"/>
</dbReference>
<gene>
    <name evidence="3" type="ORF">TRFO_28633</name>
</gene>
<keyword evidence="1" id="KW-0805">Transcription regulation</keyword>
<evidence type="ECO:0000256" key="1">
    <source>
        <dbReference type="RuleBase" id="RU003796"/>
    </source>
</evidence>
<evidence type="ECO:0000313" key="3">
    <source>
        <dbReference type="EMBL" id="OHT03975.1"/>
    </source>
</evidence>
<sequence length="256" mass="30046">MEKKKSNQSRSKRRNDFSDFIDQLIHKYEDAPDPNIQINALSMENNVEKRRLYDLLNVLVACSVCTKTDSHTYKWNSIHNTKEAIKKISLELEARSLKETIEETFELPDSPSIGLITNRFIGVFLFFNLSTLNIRDVASLMACDESHYKPILRRLYLVAYLLERIGLFKHSQKIGEYQIDIDVRDICKNSLNNLAKADEFPPDSIEYQLNRFDDNYLDTIYNARRDVLVDVLRRGYRFQQSDASRVYMLNYHSIDI</sequence>
<dbReference type="Gene3D" id="1.10.10.10">
    <property type="entry name" value="Winged helix-like DNA-binding domain superfamily/Winged helix DNA-binding domain"/>
    <property type="match status" value="1"/>
</dbReference>
<comment type="similarity">
    <text evidence="1">Belongs to the E2F/DP family.</text>
</comment>
<feature type="domain" description="E2F/DP family winged-helix DNA-binding" evidence="2">
    <location>
        <begin position="12"/>
        <end position="77"/>
    </location>
</feature>
<dbReference type="GO" id="GO:0006355">
    <property type="term" value="P:regulation of DNA-templated transcription"/>
    <property type="evidence" value="ECO:0007669"/>
    <property type="project" value="InterPro"/>
</dbReference>
<dbReference type="Proteomes" id="UP000179807">
    <property type="component" value="Unassembled WGS sequence"/>
</dbReference>
<keyword evidence="1" id="KW-0238">DNA-binding</keyword>
<dbReference type="SUPFAM" id="SSF46785">
    <property type="entry name" value="Winged helix' DNA-binding domain"/>
    <property type="match status" value="1"/>
</dbReference>
<dbReference type="EMBL" id="MLAK01000810">
    <property type="protein sequence ID" value="OHT03975.1"/>
    <property type="molecule type" value="Genomic_DNA"/>
</dbReference>